<feature type="domain" description="TadE-like" evidence="1">
    <location>
        <begin position="36"/>
        <end position="76"/>
    </location>
</feature>
<dbReference type="Pfam" id="PF07811">
    <property type="entry name" value="TadE"/>
    <property type="match status" value="1"/>
</dbReference>
<dbReference type="InterPro" id="IPR012495">
    <property type="entry name" value="TadE-like_dom"/>
</dbReference>
<dbReference type="Proteomes" id="UP000399805">
    <property type="component" value="Unassembled WGS sequence"/>
</dbReference>
<proteinExistence type="predicted"/>
<sequence>MMLASPPAALRTGTQSRDRVRQLWTRLRQAARGDRGEVTVELVIATPLLLLTLLTIIQLAVWSHATHVAQAAASEALAAARTQDGTTGTGLAAARGLLDDLADGPLRDPVLDVSRGAQMVSVSIRGEAAGVLPGVHLPVHAEVSGAIERFVPDLPAAAP</sequence>
<name>A0A6I8M008_9PSEU</name>
<evidence type="ECO:0000313" key="3">
    <source>
        <dbReference type="Proteomes" id="UP000399805"/>
    </source>
</evidence>
<accession>A0A6I8M008</accession>
<gene>
    <name evidence="2" type="ORF">AA23TX_07631</name>
</gene>
<evidence type="ECO:0000259" key="1">
    <source>
        <dbReference type="Pfam" id="PF07811"/>
    </source>
</evidence>
<dbReference type="AlphaFoldDB" id="A0A6I8M008"/>
<dbReference type="EMBL" id="CABVGP010000003">
    <property type="protein sequence ID" value="VVJ22714.1"/>
    <property type="molecule type" value="Genomic_DNA"/>
</dbReference>
<reference evidence="2 3" key="1">
    <citation type="submission" date="2019-09" db="EMBL/GenBank/DDBJ databases">
        <authorList>
            <person name="Leyn A S."/>
        </authorList>
    </citation>
    <scope>NUCLEOTIDE SEQUENCE [LARGE SCALE GENOMIC DNA]</scope>
    <source>
        <strain evidence="2">AA231_1</strain>
    </source>
</reference>
<keyword evidence="3" id="KW-1185">Reference proteome</keyword>
<evidence type="ECO:0000313" key="2">
    <source>
        <dbReference type="EMBL" id="VVJ22714.1"/>
    </source>
</evidence>
<organism evidence="2 3">
    <name type="scientific">Amycolatopsis camponoti</name>
    <dbReference type="NCBI Taxonomy" id="2606593"/>
    <lineage>
        <taxon>Bacteria</taxon>
        <taxon>Bacillati</taxon>
        <taxon>Actinomycetota</taxon>
        <taxon>Actinomycetes</taxon>
        <taxon>Pseudonocardiales</taxon>
        <taxon>Pseudonocardiaceae</taxon>
        <taxon>Amycolatopsis</taxon>
    </lineage>
</organism>
<protein>
    <recommendedName>
        <fullName evidence="1">TadE-like domain-containing protein</fullName>
    </recommendedName>
</protein>